<dbReference type="AlphaFoldDB" id="A0A2G9GHY1"/>
<dbReference type="InterPro" id="IPR052421">
    <property type="entry name" value="PCW_Enzyme_Inhibitor"/>
</dbReference>
<keyword evidence="1 4" id="KW-0732">Signal</keyword>
<evidence type="ECO:0000256" key="3">
    <source>
        <dbReference type="ARBA" id="ARBA00038471"/>
    </source>
</evidence>
<evidence type="ECO:0000256" key="4">
    <source>
        <dbReference type="SAM" id="SignalP"/>
    </source>
</evidence>
<dbReference type="Pfam" id="PF04043">
    <property type="entry name" value="PMEI"/>
    <property type="match status" value="1"/>
</dbReference>
<evidence type="ECO:0000256" key="2">
    <source>
        <dbReference type="ARBA" id="ARBA00023157"/>
    </source>
</evidence>
<evidence type="ECO:0000313" key="6">
    <source>
        <dbReference type="EMBL" id="PIN04903.1"/>
    </source>
</evidence>
<dbReference type="InterPro" id="IPR006501">
    <property type="entry name" value="Pectinesterase_inhib_dom"/>
</dbReference>
<dbReference type="CDD" id="cd15797">
    <property type="entry name" value="PMEI"/>
    <property type="match status" value="1"/>
</dbReference>
<dbReference type="Gene3D" id="1.20.140.40">
    <property type="entry name" value="Invertase/pectin methylesterase inhibitor family protein"/>
    <property type="match status" value="1"/>
</dbReference>
<evidence type="ECO:0000313" key="7">
    <source>
        <dbReference type="Proteomes" id="UP000231279"/>
    </source>
</evidence>
<dbReference type="InterPro" id="IPR035513">
    <property type="entry name" value="Invertase/methylesterase_inhib"/>
</dbReference>
<accession>A0A2G9GHY1</accession>
<protein>
    <recommendedName>
        <fullName evidence="5">Pectinesterase inhibitor domain-containing protein</fullName>
    </recommendedName>
</protein>
<reference evidence="7" key="1">
    <citation type="journal article" date="2018" name="Gigascience">
        <title>Genome assembly of the Pink Ipe (Handroanthus impetiginosus, Bignoniaceae), a highly valued, ecologically keystone Neotropical timber forest tree.</title>
        <authorList>
            <person name="Silva-Junior O.B."/>
            <person name="Grattapaglia D."/>
            <person name="Novaes E."/>
            <person name="Collevatti R.G."/>
        </authorList>
    </citation>
    <scope>NUCLEOTIDE SEQUENCE [LARGE SCALE GENOMIC DNA]</scope>
    <source>
        <strain evidence="7">cv. UFG-1</strain>
    </source>
</reference>
<feature type="domain" description="Pectinesterase inhibitor" evidence="5">
    <location>
        <begin position="27"/>
        <end position="173"/>
    </location>
</feature>
<dbReference type="EMBL" id="NKXS01004971">
    <property type="protein sequence ID" value="PIN04903.1"/>
    <property type="molecule type" value="Genomic_DNA"/>
</dbReference>
<dbReference type="InterPro" id="IPR034086">
    <property type="entry name" value="PMEI_plant"/>
</dbReference>
<feature type="signal peptide" evidence="4">
    <location>
        <begin position="1"/>
        <end position="29"/>
    </location>
</feature>
<evidence type="ECO:0000259" key="5">
    <source>
        <dbReference type="SMART" id="SM00856"/>
    </source>
</evidence>
<dbReference type="SUPFAM" id="SSF101148">
    <property type="entry name" value="Plant invertase/pectin methylesterase inhibitor"/>
    <property type="match status" value="1"/>
</dbReference>
<feature type="chain" id="PRO_5013627838" description="Pectinesterase inhibitor domain-containing protein" evidence="4">
    <location>
        <begin position="30"/>
        <end position="210"/>
    </location>
</feature>
<name>A0A2G9GHY1_9LAMI</name>
<dbReference type="GO" id="GO:0046910">
    <property type="term" value="F:pectinesterase inhibitor activity"/>
    <property type="evidence" value="ECO:0007669"/>
    <property type="project" value="InterPro"/>
</dbReference>
<keyword evidence="7" id="KW-1185">Reference proteome</keyword>
<proteinExistence type="inferred from homology"/>
<comment type="caution">
    <text evidence="6">The sequence shown here is derived from an EMBL/GenBank/DDBJ whole genome shotgun (WGS) entry which is preliminary data.</text>
</comment>
<dbReference type="SMART" id="SM00856">
    <property type="entry name" value="PMEI"/>
    <property type="match status" value="1"/>
</dbReference>
<gene>
    <name evidence="6" type="ORF">CDL12_22554</name>
</gene>
<dbReference type="OrthoDB" id="1221103at2759"/>
<dbReference type="PANTHER" id="PTHR36710">
    <property type="entry name" value="PECTINESTERASE INHIBITOR-LIKE"/>
    <property type="match status" value="1"/>
</dbReference>
<comment type="similarity">
    <text evidence="3">Belongs to the PMEI family.</text>
</comment>
<evidence type="ECO:0000256" key="1">
    <source>
        <dbReference type="ARBA" id="ARBA00022729"/>
    </source>
</evidence>
<dbReference type="NCBIfam" id="TIGR01614">
    <property type="entry name" value="PME_inhib"/>
    <property type="match status" value="1"/>
</dbReference>
<sequence>MAIPIYKSYSCTYLLIFLFLISGIFFASATPVEDVCHRTHDEAFCRTVLGSDPPRTQTAGLHELGQMVIDMASRIATDAKAKILSLSSSAKDPKLIKDLKMCGVYYGDALTSVKAATNYLNRGEYGDLNVNAGAVNGDALNCEALFQEPPTRKSPLTSENDDLERFGEILEVISNLLPSTEYNPPQKSGYLEKRYKTAHLQFILFVTLLF</sequence>
<keyword evidence="2" id="KW-1015">Disulfide bond</keyword>
<dbReference type="Proteomes" id="UP000231279">
    <property type="component" value="Unassembled WGS sequence"/>
</dbReference>
<dbReference type="PANTHER" id="PTHR36710:SF8">
    <property type="entry name" value="PECTINESTERASE INHIBITOR-LIKE"/>
    <property type="match status" value="1"/>
</dbReference>
<organism evidence="6 7">
    <name type="scientific">Handroanthus impetiginosus</name>
    <dbReference type="NCBI Taxonomy" id="429701"/>
    <lineage>
        <taxon>Eukaryota</taxon>
        <taxon>Viridiplantae</taxon>
        <taxon>Streptophyta</taxon>
        <taxon>Embryophyta</taxon>
        <taxon>Tracheophyta</taxon>
        <taxon>Spermatophyta</taxon>
        <taxon>Magnoliopsida</taxon>
        <taxon>eudicotyledons</taxon>
        <taxon>Gunneridae</taxon>
        <taxon>Pentapetalae</taxon>
        <taxon>asterids</taxon>
        <taxon>lamiids</taxon>
        <taxon>Lamiales</taxon>
        <taxon>Bignoniaceae</taxon>
        <taxon>Crescentiina</taxon>
        <taxon>Tabebuia alliance</taxon>
        <taxon>Handroanthus</taxon>
    </lineage>
</organism>